<evidence type="ECO:0000313" key="1">
    <source>
        <dbReference type="EMBL" id="MPM45882.1"/>
    </source>
</evidence>
<name>A0A644ZYI1_9ZZZZ</name>
<proteinExistence type="predicted"/>
<dbReference type="EMBL" id="VSSQ01011052">
    <property type="protein sequence ID" value="MPM45882.1"/>
    <property type="molecule type" value="Genomic_DNA"/>
</dbReference>
<dbReference type="AlphaFoldDB" id="A0A644ZYI1"/>
<reference evidence="1" key="1">
    <citation type="submission" date="2019-08" db="EMBL/GenBank/DDBJ databases">
        <authorList>
            <person name="Kucharzyk K."/>
            <person name="Murdoch R.W."/>
            <person name="Higgins S."/>
            <person name="Loffler F."/>
        </authorList>
    </citation>
    <scope>NUCLEOTIDE SEQUENCE</scope>
</reference>
<organism evidence="1">
    <name type="scientific">bioreactor metagenome</name>
    <dbReference type="NCBI Taxonomy" id="1076179"/>
    <lineage>
        <taxon>unclassified sequences</taxon>
        <taxon>metagenomes</taxon>
        <taxon>ecological metagenomes</taxon>
    </lineage>
</organism>
<sequence>MPPSLQPADIGDIPRVGLVVPASVPHGVDVVRAGQYGICAKLQHNVAKEIRAGDDHARVVFTIFADEPTILHAPVPAADVKFLREHLRRHGLLPEYGAFVGQELFVQQSHGDSPCIMSLHLNRFWVYSGICELQGIRWV</sequence>
<comment type="caution">
    <text evidence="1">The sequence shown here is derived from an EMBL/GenBank/DDBJ whole genome shotgun (WGS) entry which is preliminary data.</text>
</comment>
<accession>A0A644ZYI1</accession>
<protein>
    <submittedName>
        <fullName evidence="1">Uncharacterized protein</fullName>
    </submittedName>
</protein>
<gene>
    <name evidence="1" type="ORF">SDC9_92574</name>
</gene>